<dbReference type="EMBL" id="OC863739">
    <property type="protein sequence ID" value="CAD7631223.1"/>
    <property type="molecule type" value="Genomic_DNA"/>
</dbReference>
<feature type="region of interest" description="Disordered" evidence="1">
    <location>
        <begin position="1"/>
        <end position="396"/>
    </location>
</feature>
<feature type="compositionally biased region" description="Basic and acidic residues" evidence="1">
    <location>
        <begin position="284"/>
        <end position="338"/>
    </location>
</feature>
<accession>A0A7R9KXH2</accession>
<evidence type="ECO:0000259" key="2">
    <source>
        <dbReference type="Pfam" id="PF17105"/>
    </source>
</evidence>
<feature type="compositionally biased region" description="Low complexity" evidence="1">
    <location>
        <begin position="166"/>
        <end position="177"/>
    </location>
</feature>
<proteinExistence type="predicted"/>
<feature type="domain" description="Bromodomain protein 4 C-terminal" evidence="2">
    <location>
        <begin position="372"/>
        <end position="410"/>
    </location>
</feature>
<dbReference type="OrthoDB" id="10591830at2759"/>
<keyword evidence="4" id="KW-1185">Reference proteome</keyword>
<feature type="compositionally biased region" description="Basic and acidic residues" evidence="1">
    <location>
        <begin position="372"/>
        <end position="390"/>
    </location>
</feature>
<evidence type="ECO:0000313" key="3">
    <source>
        <dbReference type="EMBL" id="CAD7631223.1"/>
    </source>
</evidence>
<feature type="compositionally biased region" description="Polar residues" evidence="1">
    <location>
        <begin position="79"/>
        <end position="92"/>
    </location>
</feature>
<feature type="compositionally biased region" description="Low complexity" evidence="1">
    <location>
        <begin position="351"/>
        <end position="370"/>
    </location>
</feature>
<feature type="compositionally biased region" description="Polar residues" evidence="1">
    <location>
        <begin position="188"/>
        <end position="211"/>
    </location>
</feature>
<feature type="non-terminal residue" evidence="3">
    <location>
        <position position="1"/>
    </location>
</feature>
<feature type="compositionally biased region" description="Low complexity" evidence="1">
    <location>
        <begin position="123"/>
        <end position="139"/>
    </location>
</feature>
<gene>
    <name evidence="3" type="ORF">OSB1V03_LOCUS11632</name>
</gene>
<protein>
    <recommendedName>
        <fullName evidence="2">Bromodomain protein 4 C-terminal domain-containing protein</fullName>
    </recommendedName>
</protein>
<evidence type="ECO:0000313" key="4">
    <source>
        <dbReference type="Proteomes" id="UP000759131"/>
    </source>
</evidence>
<feature type="compositionally biased region" description="Polar residues" evidence="1">
    <location>
        <begin position="50"/>
        <end position="72"/>
    </location>
</feature>
<evidence type="ECO:0000256" key="1">
    <source>
        <dbReference type="SAM" id="MobiDB-lite"/>
    </source>
</evidence>
<dbReference type="AlphaFoldDB" id="A0A7R9KXH2"/>
<organism evidence="3">
    <name type="scientific">Medioppia subpectinata</name>
    <dbReference type="NCBI Taxonomy" id="1979941"/>
    <lineage>
        <taxon>Eukaryota</taxon>
        <taxon>Metazoa</taxon>
        <taxon>Ecdysozoa</taxon>
        <taxon>Arthropoda</taxon>
        <taxon>Chelicerata</taxon>
        <taxon>Arachnida</taxon>
        <taxon>Acari</taxon>
        <taxon>Acariformes</taxon>
        <taxon>Sarcoptiformes</taxon>
        <taxon>Oribatida</taxon>
        <taxon>Brachypylina</taxon>
        <taxon>Oppioidea</taxon>
        <taxon>Oppiidae</taxon>
        <taxon>Medioppia</taxon>
    </lineage>
</organism>
<feature type="compositionally biased region" description="Low complexity" evidence="1">
    <location>
        <begin position="1"/>
        <end position="24"/>
    </location>
</feature>
<dbReference type="EMBL" id="CAJPIZ010009164">
    <property type="protein sequence ID" value="CAG2111653.1"/>
    <property type="molecule type" value="Genomic_DNA"/>
</dbReference>
<dbReference type="InterPro" id="IPR031354">
    <property type="entry name" value="BRD4_CDT"/>
</dbReference>
<dbReference type="Pfam" id="PF17105">
    <property type="entry name" value="BRD4_CDT"/>
    <property type="match status" value="1"/>
</dbReference>
<sequence length="410" mass="44092">SASSSSSSDSDSSSSSSSSSSSDSSDSESESPKKKANTNKSMGQFAAPHSQHTPTFPGTLPITQSYNQQLMNANLGPQVPQNQSSMFGNPSFNHPLPPTPGVAGGGASIIAKPPVVASHTSLPQQPQRPTATATAAPTRKNILSAPGPPLAPQPSQTTHKNPPVPLNSNSDSNQLSNTIRDSPKVNASHFTPPSLSTVNSGPFESYSSVSPANGEKKESSKSLSSTPSMSQSSPSVMSSNKKPNASESKGKNLGMGGWGALAKPTSGAGGSSVKPPSAENSFEMFRKQAKEKQDKQNQLKIQQEVRRKTQEREERERLRQEKERLREKEEDEALEKARKAQLQQIDEMNRNQSSNSSPASGSGSPGQGISQTERERLRQREKERRMREARAQQIDLNRQSEVMANFEEML</sequence>
<name>A0A7R9KXH2_9ACAR</name>
<reference evidence="3" key="1">
    <citation type="submission" date="2020-11" db="EMBL/GenBank/DDBJ databases">
        <authorList>
            <person name="Tran Van P."/>
        </authorList>
    </citation>
    <scope>NUCLEOTIDE SEQUENCE</scope>
</reference>
<dbReference type="Proteomes" id="UP000759131">
    <property type="component" value="Unassembled WGS sequence"/>
</dbReference>
<feature type="compositionally biased region" description="Low complexity" evidence="1">
    <location>
        <begin position="221"/>
        <end position="243"/>
    </location>
</feature>